<reference evidence="1" key="1">
    <citation type="journal article" date="2021" name="Nat. Commun.">
        <title>Genetic determinants of endophytism in the Arabidopsis root mycobiome.</title>
        <authorList>
            <person name="Mesny F."/>
            <person name="Miyauchi S."/>
            <person name="Thiergart T."/>
            <person name="Pickel B."/>
            <person name="Atanasova L."/>
            <person name="Karlsson M."/>
            <person name="Huettel B."/>
            <person name="Barry K.W."/>
            <person name="Haridas S."/>
            <person name="Chen C."/>
            <person name="Bauer D."/>
            <person name="Andreopoulos W."/>
            <person name="Pangilinan J."/>
            <person name="LaButti K."/>
            <person name="Riley R."/>
            <person name="Lipzen A."/>
            <person name="Clum A."/>
            <person name="Drula E."/>
            <person name="Henrissat B."/>
            <person name="Kohler A."/>
            <person name="Grigoriev I.V."/>
            <person name="Martin F.M."/>
            <person name="Hacquard S."/>
        </authorList>
    </citation>
    <scope>NUCLEOTIDE SEQUENCE</scope>
    <source>
        <strain evidence="1">MPI-CAGE-AT-0021</strain>
    </source>
</reference>
<dbReference type="OrthoDB" id="5216135at2759"/>
<gene>
    <name evidence="1" type="ORF">B0J13DRAFT_546766</name>
</gene>
<keyword evidence="2" id="KW-1185">Reference proteome</keyword>
<proteinExistence type="predicted"/>
<sequence length="603" mass="68861">MDDDLGTITTPAPVSETERAMILEVNEVSSEPKEIMLADWIGEEVFIDPELGYTPRGSEWGNGPDFEGSEFLVNIRARTRELAADIEDVEYRHIQPDRRDAVRRLLERLFDAICDLTEYEPHELEPNEIIFEEDMAILKAWNEFLDPIRALSSWTSIPNGPFLAARMTLFLMMALACQKALPLDLPLSGLSRDRVKLQINFSLKVDDTLLAFLSTIWKDSGNKEYFRWAMTHLQNDNHHIRTDYNKAAMLAISPSELWQVPGMTGKQYWLPQKGDEPIYKAFDISTATTFGEPDSVGGKQPVIEQTLYSDGPIRWNLTYCLFKDETEVWLRGPRGYRSLQFILDARQIMYPWLVGERKRLAQKAMDERLPLELQQLVISHLEKPATHPYLSHLNLSSLYRPFLSMPGNCRPACGLPTKSNPIEQTTCPSRTVYIWNLPLRAFHSFHRDTEGFLYLCSNPGICESHHEGESWKITDEEGLRSQLQQTVTSRCGPSSSLDSVGLGPFGGMEGPHDRDGIRAWLEVPAYGMEDSDLEADQVMTSAMGLVNHMVHFRSWRPIFNGGVKLRGASREKAAWSWAWSEEDDDEAKSALKDLHEWCEWCQQ</sequence>
<accession>A0A9P9EZJ7</accession>
<protein>
    <submittedName>
        <fullName evidence="1">Uncharacterized protein</fullName>
    </submittedName>
</protein>
<evidence type="ECO:0000313" key="1">
    <source>
        <dbReference type="EMBL" id="KAH7151758.1"/>
    </source>
</evidence>
<dbReference type="Proteomes" id="UP000717696">
    <property type="component" value="Unassembled WGS sequence"/>
</dbReference>
<organism evidence="1 2">
    <name type="scientific">Dactylonectria estremocensis</name>
    <dbReference type="NCBI Taxonomy" id="1079267"/>
    <lineage>
        <taxon>Eukaryota</taxon>
        <taxon>Fungi</taxon>
        <taxon>Dikarya</taxon>
        <taxon>Ascomycota</taxon>
        <taxon>Pezizomycotina</taxon>
        <taxon>Sordariomycetes</taxon>
        <taxon>Hypocreomycetidae</taxon>
        <taxon>Hypocreales</taxon>
        <taxon>Nectriaceae</taxon>
        <taxon>Dactylonectria</taxon>
    </lineage>
</organism>
<name>A0A9P9EZJ7_9HYPO</name>
<dbReference type="EMBL" id="JAGMUU010000005">
    <property type="protein sequence ID" value="KAH7151758.1"/>
    <property type="molecule type" value="Genomic_DNA"/>
</dbReference>
<evidence type="ECO:0000313" key="2">
    <source>
        <dbReference type="Proteomes" id="UP000717696"/>
    </source>
</evidence>
<comment type="caution">
    <text evidence="1">The sequence shown here is derived from an EMBL/GenBank/DDBJ whole genome shotgun (WGS) entry which is preliminary data.</text>
</comment>
<dbReference type="AlphaFoldDB" id="A0A9P9EZJ7"/>